<dbReference type="PANTHER" id="PTHR47816">
    <property type="entry name" value="RIBOSOMAL RNA SMALL SUBUNIT METHYLTRANSFERASE C"/>
    <property type="match status" value="1"/>
</dbReference>
<dbReference type="GO" id="GO:0008757">
    <property type="term" value="F:S-adenosylmethionine-dependent methyltransferase activity"/>
    <property type="evidence" value="ECO:0007669"/>
    <property type="project" value="InterPro"/>
</dbReference>
<evidence type="ECO:0000256" key="1">
    <source>
        <dbReference type="ARBA" id="ARBA00022490"/>
    </source>
</evidence>
<dbReference type="PROSITE" id="PS00092">
    <property type="entry name" value="N6_MTASE"/>
    <property type="match status" value="1"/>
</dbReference>
<keyword evidence="8" id="KW-1185">Reference proteome</keyword>
<keyword evidence="1" id="KW-0963">Cytoplasm</keyword>
<dbReference type="RefSeq" id="WP_143124287.1">
    <property type="nucleotide sequence ID" value="NZ_VJMG01000013.1"/>
</dbReference>
<evidence type="ECO:0000313" key="7">
    <source>
        <dbReference type="EMBL" id="TRL40520.1"/>
    </source>
</evidence>
<dbReference type="EMBL" id="VJMG01000013">
    <property type="protein sequence ID" value="TRL40520.1"/>
    <property type="molecule type" value="Genomic_DNA"/>
</dbReference>
<dbReference type="GO" id="GO:0006364">
    <property type="term" value="P:rRNA processing"/>
    <property type="evidence" value="ECO:0007669"/>
    <property type="project" value="UniProtKB-KW"/>
</dbReference>
<comment type="caution">
    <text evidence="7">The sequence shown here is derived from an EMBL/GenBank/DDBJ whole genome shotgun (WGS) entry which is preliminary data.</text>
</comment>
<dbReference type="GO" id="GO:0003676">
    <property type="term" value="F:nucleic acid binding"/>
    <property type="evidence" value="ECO:0007669"/>
    <property type="project" value="InterPro"/>
</dbReference>
<dbReference type="InterPro" id="IPR046977">
    <property type="entry name" value="RsmC/RlmG"/>
</dbReference>
<dbReference type="InterPro" id="IPR029063">
    <property type="entry name" value="SAM-dependent_MTases_sf"/>
</dbReference>
<dbReference type="SUPFAM" id="SSF53335">
    <property type="entry name" value="S-adenosyl-L-methionine-dependent methyltransferases"/>
    <property type="match status" value="1"/>
</dbReference>
<dbReference type="GO" id="GO:0032259">
    <property type="term" value="P:methylation"/>
    <property type="evidence" value="ECO:0007669"/>
    <property type="project" value="UniProtKB-KW"/>
</dbReference>
<protein>
    <submittedName>
        <fullName evidence="7">Class I SAM-dependent methyltransferase</fullName>
    </submittedName>
</protein>
<proteinExistence type="predicted"/>
<evidence type="ECO:0000259" key="6">
    <source>
        <dbReference type="Pfam" id="PF05175"/>
    </source>
</evidence>
<keyword evidence="2" id="KW-0698">rRNA processing</keyword>
<dbReference type="InterPro" id="IPR007848">
    <property type="entry name" value="Small_mtfrase_dom"/>
</dbReference>
<reference evidence="7 8" key="1">
    <citation type="submission" date="2019-07" db="EMBL/GenBank/DDBJ databases">
        <title>Ln-dependent methylotrophs.</title>
        <authorList>
            <person name="Tani A."/>
        </authorList>
    </citation>
    <scope>NUCLEOTIDE SEQUENCE [LARGE SCALE GENOMIC DNA]</scope>
    <source>
        <strain evidence="7 8">SM12</strain>
    </source>
</reference>
<dbReference type="Proteomes" id="UP000316801">
    <property type="component" value="Unassembled WGS sequence"/>
</dbReference>
<dbReference type="Pfam" id="PF05175">
    <property type="entry name" value="MTS"/>
    <property type="match status" value="1"/>
</dbReference>
<evidence type="ECO:0000256" key="3">
    <source>
        <dbReference type="ARBA" id="ARBA00022603"/>
    </source>
</evidence>
<name>A0A549TEC6_9HYPH</name>
<keyword evidence="4 7" id="KW-0808">Transferase</keyword>
<dbReference type="AlphaFoldDB" id="A0A549TEC6"/>
<dbReference type="InterPro" id="IPR002052">
    <property type="entry name" value="DNA_methylase_N6_adenine_CS"/>
</dbReference>
<accession>A0A549TEC6</accession>
<keyword evidence="5" id="KW-0949">S-adenosyl-L-methionine</keyword>
<evidence type="ECO:0000313" key="8">
    <source>
        <dbReference type="Proteomes" id="UP000316801"/>
    </source>
</evidence>
<organism evidence="7 8">
    <name type="scientific">Rhizobium straminoryzae</name>
    <dbReference type="NCBI Taxonomy" id="1387186"/>
    <lineage>
        <taxon>Bacteria</taxon>
        <taxon>Pseudomonadati</taxon>
        <taxon>Pseudomonadota</taxon>
        <taxon>Alphaproteobacteria</taxon>
        <taxon>Hyphomicrobiales</taxon>
        <taxon>Rhizobiaceae</taxon>
        <taxon>Rhizobium/Agrobacterium group</taxon>
        <taxon>Rhizobium</taxon>
    </lineage>
</organism>
<dbReference type="CDD" id="cd02440">
    <property type="entry name" value="AdoMet_MTases"/>
    <property type="match status" value="1"/>
</dbReference>
<evidence type="ECO:0000256" key="4">
    <source>
        <dbReference type="ARBA" id="ARBA00022679"/>
    </source>
</evidence>
<evidence type="ECO:0000256" key="2">
    <source>
        <dbReference type="ARBA" id="ARBA00022552"/>
    </source>
</evidence>
<sequence>MIRDAVKTLFHPFATGILPLPGEGSRFLFLSAEVGPRLPEGFAAEIVNIQPLRPLFRPLSVNGAHVVPEVEGEAYDGALILCGKHKGENEENVAQALQRVREGGLIVLAGSKEDGIQPLRKQIANLGFAIEHMPKYHGVVAWFTRPSEVSAAVARFSQAPQRVEERFEAVPGTFSHDRVDAGSELLASRLPRDFDGNAADLGAGWGYLSVMLAEASPRTNRIDLFEADHRALEFAKKNLSRNCPDLQTRFFWQDLTAEPIKEKYDLVIMNPPFHEGHAADPAIGQAFIKAAAAALRIGGQLLMVANRGLPYEQVLAAEFKDSGEVCRNARFKVLHARK</sequence>
<dbReference type="GO" id="GO:0008170">
    <property type="term" value="F:N-methyltransferase activity"/>
    <property type="evidence" value="ECO:0007669"/>
    <property type="project" value="UniProtKB-ARBA"/>
</dbReference>
<gene>
    <name evidence="7" type="ORF">FNA46_06405</name>
</gene>
<evidence type="ECO:0000256" key="5">
    <source>
        <dbReference type="ARBA" id="ARBA00022691"/>
    </source>
</evidence>
<dbReference type="PANTHER" id="PTHR47816:SF4">
    <property type="entry name" value="RIBOSOMAL RNA SMALL SUBUNIT METHYLTRANSFERASE C"/>
    <property type="match status" value="1"/>
</dbReference>
<keyword evidence="3 7" id="KW-0489">Methyltransferase</keyword>
<dbReference type="Gene3D" id="3.40.50.150">
    <property type="entry name" value="Vaccinia Virus protein VP39"/>
    <property type="match status" value="2"/>
</dbReference>
<feature type="domain" description="Methyltransferase small" evidence="6">
    <location>
        <begin position="166"/>
        <end position="334"/>
    </location>
</feature>